<dbReference type="GO" id="GO:0005737">
    <property type="term" value="C:cytoplasm"/>
    <property type="evidence" value="ECO:0007669"/>
    <property type="project" value="TreeGrafter"/>
</dbReference>
<sequence length="264" mass="28582">MTVLTLGPAGTFSHELAAALFGDDIELLPTIRAIIERVAGGSADGLVPIENSEAGGVGETLQGLMEFGVSITGEAYMPVRHHLAAREDPERLMVIYAHPQTHEQCSILLGSLGVEVVHTSSNAASAVAMQGDSRAGAIIPEMAATIYGLPIVLRDIQNNRENTTRFVQISATPRSDDRCTKCSLLVDPGTDRVGLLAEILGVFARRGINLTRIESRPSRRGIGRYVFFIDLEISEGWQEAKEELKRMTTVRELGCYARLEVPGI</sequence>
<dbReference type="KEGG" id="mema:MMAB1_2644"/>
<dbReference type="SUPFAM" id="SSF55021">
    <property type="entry name" value="ACT-like"/>
    <property type="match status" value="1"/>
</dbReference>
<dbReference type="GO" id="GO:0009094">
    <property type="term" value="P:L-phenylalanine biosynthetic process"/>
    <property type="evidence" value="ECO:0007669"/>
    <property type="project" value="UniProtKB-KW"/>
</dbReference>
<dbReference type="PROSITE" id="PS00858">
    <property type="entry name" value="PREPHENATE_DEHYDR_2"/>
    <property type="match status" value="1"/>
</dbReference>
<dbReference type="SUPFAM" id="SSF53850">
    <property type="entry name" value="Periplasmic binding protein-like II"/>
    <property type="match status" value="1"/>
</dbReference>
<dbReference type="Pfam" id="PF00800">
    <property type="entry name" value="PDT"/>
    <property type="match status" value="1"/>
</dbReference>
<dbReference type="PROSITE" id="PS00857">
    <property type="entry name" value="PREPHENATE_DEHYDR_1"/>
    <property type="match status" value="1"/>
</dbReference>
<evidence type="ECO:0000256" key="4">
    <source>
        <dbReference type="ARBA" id="ARBA00023239"/>
    </source>
</evidence>
<keyword evidence="2" id="KW-0057">Aromatic amino acid biosynthesis</keyword>
<dbReference type="EMBL" id="LT158599">
    <property type="protein sequence ID" value="CVK33857.1"/>
    <property type="molecule type" value="Genomic_DNA"/>
</dbReference>
<keyword evidence="4 6" id="KW-0456">Lyase</keyword>
<dbReference type="EC" id="4.2.1.51" evidence="6"/>
<dbReference type="GO" id="GO:0004664">
    <property type="term" value="F:prephenate dehydratase activity"/>
    <property type="evidence" value="ECO:0007669"/>
    <property type="project" value="UniProtKB-EC"/>
</dbReference>
<dbReference type="InterPro" id="IPR045865">
    <property type="entry name" value="ACT-like_dom_sf"/>
</dbReference>
<dbReference type="InterPro" id="IPR018528">
    <property type="entry name" value="Preph_deHydtase_CS"/>
</dbReference>
<evidence type="ECO:0000313" key="7">
    <source>
        <dbReference type="Proteomes" id="UP000069850"/>
    </source>
</evidence>
<dbReference type="CDD" id="cd04905">
    <property type="entry name" value="ACT_CM-PDT"/>
    <property type="match status" value="1"/>
</dbReference>
<evidence type="ECO:0000256" key="5">
    <source>
        <dbReference type="ARBA" id="ARBA00029440"/>
    </source>
</evidence>
<dbReference type="InterPro" id="IPR002912">
    <property type="entry name" value="ACT_dom"/>
</dbReference>
<dbReference type="GeneID" id="27138244"/>
<dbReference type="Gene3D" id="3.40.190.10">
    <property type="entry name" value="Periplasmic binding protein-like II"/>
    <property type="match status" value="2"/>
</dbReference>
<dbReference type="Gene3D" id="3.30.70.260">
    <property type="match status" value="1"/>
</dbReference>
<dbReference type="OrthoDB" id="8755at2157"/>
<proteinExistence type="predicted"/>
<dbReference type="InterPro" id="IPR001086">
    <property type="entry name" value="Preph_deHydtase"/>
</dbReference>
<name>A0A0X3BPA5_9EURY</name>
<dbReference type="Proteomes" id="UP000069850">
    <property type="component" value="Chromosome 1"/>
</dbReference>
<dbReference type="PROSITE" id="PS51671">
    <property type="entry name" value="ACT"/>
    <property type="match status" value="1"/>
</dbReference>
<dbReference type="PANTHER" id="PTHR21022:SF19">
    <property type="entry name" value="PREPHENATE DEHYDRATASE-RELATED"/>
    <property type="match status" value="1"/>
</dbReference>
<dbReference type="PANTHER" id="PTHR21022">
    <property type="entry name" value="PREPHENATE DEHYDRATASE P PROTEIN"/>
    <property type="match status" value="1"/>
</dbReference>
<keyword evidence="1" id="KW-0028">Amino-acid biosynthesis</keyword>
<organism evidence="6 7">
    <name type="scientific">Methanoculleus bourgensis</name>
    <dbReference type="NCBI Taxonomy" id="83986"/>
    <lineage>
        <taxon>Archaea</taxon>
        <taxon>Methanobacteriati</taxon>
        <taxon>Methanobacteriota</taxon>
        <taxon>Stenosarchaea group</taxon>
        <taxon>Methanomicrobia</taxon>
        <taxon>Methanomicrobiales</taxon>
        <taxon>Methanomicrobiaceae</taxon>
        <taxon>Methanoculleus</taxon>
    </lineage>
</organism>
<dbReference type="PROSITE" id="PS51171">
    <property type="entry name" value="PREPHENATE_DEHYDR_3"/>
    <property type="match status" value="1"/>
</dbReference>
<protein>
    <submittedName>
        <fullName evidence="6">Prephenate dehydratase</fullName>
        <ecNumber evidence="6">4.2.1.51</ecNumber>
    </submittedName>
</protein>
<dbReference type="RefSeq" id="WP_062265023.1">
    <property type="nucleotide sequence ID" value="NZ_BSDU01000004.1"/>
</dbReference>
<reference evidence="6 7" key="1">
    <citation type="submission" date="2016-01" db="EMBL/GenBank/DDBJ databases">
        <authorList>
            <person name="Manzoor S."/>
        </authorList>
    </citation>
    <scope>NUCLEOTIDE SEQUENCE [LARGE SCALE GENOMIC DNA]</scope>
    <source>
        <strain evidence="6">Methanoculleus sp MAB1</strain>
    </source>
</reference>
<dbReference type="Pfam" id="PF01842">
    <property type="entry name" value="ACT"/>
    <property type="match status" value="1"/>
</dbReference>
<evidence type="ECO:0000313" key="6">
    <source>
        <dbReference type="EMBL" id="CVK33857.1"/>
    </source>
</evidence>
<gene>
    <name evidence="6" type="primary">pheA</name>
    <name evidence="6" type="ORF">MMAB1_2644</name>
</gene>
<keyword evidence="3" id="KW-0584">Phenylalanine biosynthesis</keyword>
<dbReference type="AlphaFoldDB" id="A0A0X3BPA5"/>
<evidence type="ECO:0000256" key="2">
    <source>
        <dbReference type="ARBA" id="ARBA00023141"/>
    </source>
</evidence>
<evidence type="ECO:0000256" key="3">
    <source>
        <dbReference type="ARBA" id="ARBA00023222"/>
    </source>
</evidence>
<dbReference type="CDD" id="cd13630">
    <property type="entry name" value="PBP2_PDT_1"/>
    <property type="match status" value="1"/>
</dbReference>
<evidence type="ECO:0000256" key="1">
    <source>
        <dbReference type="ARBA" id="ARBA00022605"/>
    </source>
</evidence>
<accession>A0A0X3BPA5</accession>
<comment type="pathway">
    <text evidence="5">Amino-acid biosynthesis.</text>
</comment>